<dbReference type="KEGG" id="mev:Metev_0659"/>
<dbReference type="Proteomes" id="UP000000391">
    <property type="component" value="Chromosome"/>
</dbReference>
<dbReference type="EMBL" id="CP002069">
    <property type="protein sequence ID" value="ADI73565.1"/>
    <property type="molecule type" value="Genomic_DNA"/>
</dbReference>
<dbReference type="GeneID" id="9346281"/>
<evidence type="ECO:0000313" key="2">
    <source>
        <dbReference type="EMBL" id="ADI73565.1"/>
    </source>
</evidence>
<accession>D7E6U1</accession>
<evidence type="ECO:0000313" key="3">
    <source>
        <dbReference type="Proteomes" id="UP000000391"/>
    </source>
</evidence>
<protein>
    <submittedName>
        <fullName evidence="2">Uncharacterized protein</fullName>
    </submittedName>
</protein>
<proteinExistence type="predicted"/>
<name>D7E6U1_METEZ</name>
<evidence type="ECO:0000256" key="1">
    <source>
        <dbReference type="SAM" id="MobiDB-lite"/>
    </source>
</evidence>
<feature type="compositionally biased region" description="Polar residues" evidence="1">
    <location>
        <begin position="1"/>
        <end position="17"/>
    </location>
</feature>
<organism evidence="2 3">
    <name type="scientific">Methanohalobium evestigatum (strain ATCC BAA-1072 / DSM 3721 / NBRC 107634 / OCM 161 / Z-7303)</name>
    <dbReference type="NCBI Taxonomy" id="644295"/>
    <lineage>
        <taxon>Archaea</taxon>
        <taxon>Methanobacteriati</taxon>
        <taxon>Methanobacteriota</taxon>
        <taxon>Stenosarchaea group</taxon>
        <taxon>Methanomicrobia</taxon>
        <taxon>Methanosarcinales</taxon>
        <taxon>Methanosarcinaceae</taxon>
        <taxon>Methanohalobium</taxon>
    </lineage>
</organism>
<gene>
    <name evidence="2" type="ordered locus">Metev_0659</name>
</gene>
<dbReference type="STRING" id="644295.Metev_0659"/>
<keyword evidence="3" id="KW-1185">Reference proteome</keyword>
<sequence>MAGEVQQNQSQSTNLDSISKESRKIASQICSDDKDTLDYLEQFGNEFDRNLARTIKLVAGVE</sequence>
<dbReference type="HOGENOM" id="CLU_2893234_0_0_2"/>
<reference evidence="2 3" key="1">
    <citation type="submission" date="2010-06" db="EMBL/GenBank/DDBJ databases">
        <title>Complete sequence chromosome of Methanohalobium evestigatum Z-7303.</title>
        <authorList>
            <consortium name="US DOE Joint Genome Institute"/>
            <person name="Lucas S."/>
            <person name="Copeland A."/>
            <person name="Lapidus A."/>
            <person name="Cheng J.-F."/>
            <person name="Bruce D."/>
            <person name="Goodwin L."/>
            <person name="Pitluck S."/>
            <person name="Saunders E."/>
            <person name="Detter J.C."/>
            <person name="Han C."/>
            <person name="Tapia R."/>
            <person name="Land M."/>
            <person name="Hauser L."/>
            <person name="Kyrpides N."/>
            <person name="Mikhailova N."/>
            <person name="Sieprawska-Lupa M."/>
            <person name="Whitman W.B."/>
            <person name="Anderson I."/>
            <person name="Woyke T."/>
        </authorList>
    </citation>
    <scope>NUCLEOTIDE SEQUENCE [LARGE SCALE GENOMIC DNA]</scope>
    <source>
        <strain evidence="3">ATCC BAA-1072 / DSM 3721 / NBRC 107634 / OCM 161 / Z-7303</strain>
    </source>
</reference>
<feature type="region of interest" description="Disordered" evidence="1">
    <location>
        <begin position="1"/>
        <end position="20"/>
    </location>
</feature>
<dbReference type="RefSeq" id="WP_013194133.1">
    <property type="nucleotide sequence ID" value="NC_014253.1"/>
</dbReference>
<dbReference type="AlphaFoldDB" id="D7E6U1"/>